<evidence type="ECO:0000256" key="3">
    <source>
        <dbReference type="ARBA" id="ARBA00023163"/>
    </source>
</evidence>
<dbReference type="KEGG" id="adl:AURDEDRAFT_74181"/>
<dbReference type="EMBL" id="JH687860">
    <property type="protein sequence ID" value="EJD36477.1"/>
    <property type="molecule type" value="Genomic_DNA"/>
</dbReference>
<evidence type="ECO:0000256" key="1">
    <source>
        <dbReference type="ARBA" id="ARBA00005560"/>
    </source>
</evidence>
<keyword evidence="3" id="KW-0804">Transcription</keyword>
<dbReference type="OrthoDB" id="2127950at2759"/>
<name>J0WT62_AURST</name>
<dbReference type="InParanoid" id="J0WT62"/>
<dbReference type="Gene3D" id="3.30.310.10">
    <property type="entry name" value="TATA-Binding Protein"/>
    <property type="match status" value="1"/>
</dbReference>
<dbReference type="InterPro" id="IPR000814">
    <property type="entry name" value="TBP"/>
</dbReference>
<comment type="similarity">
    <text evidence="1">Belongs to the TBP family.</text>
</comment>
<gene>
    <name evidence="4" type="ORF">AURDEDRAFT_74181</name>
</gene>
<accession>J0WT62</accession>
<dbReference type="GO" id="GO:0003677">
    <property type="term" value="F:DNA binding"/>
    <property type="evidence" value="ECO:0007669"/>
    <property type="project" value="UniProtKB-KW"/>
</dbReference>
<keyword evidence="5" id="KW-1185">Reference proteome</keyword>
<dbReference type="Proteomes" id="UP000006514">
    <property type="component" value="Unassembled WGS sequence"/>
</dbReference>
<protein>
    <submittedName>
        <fullName evidence="4">Uncharacterized protein</fullName>
    </submittedName>
</protein>
<dbReference type="SUPFAM" id="SSF55945">
    <property type="entry name" value="TATA-box binding protein-like"/>
    <property type="match status" value="1"/>
</dbReference>
<evidence type="ECO:0000256" key="2">
    <source>
        <dbReference type="ARBA" id="ARBA00023125"/>
    </source>
</evidence>
<feature type="non-terminal residue" evidence="4">
    <location>
        <position position="1"/>
    </location>
</feature>
<dbReference type="Pfam" id="PF00352">
    <property type="entry name" value="TBP"/>
    <property type="match status" value="1"/>
</dbReference>
<reference evidence="5" key="1">
    <citation type="journal article" date="2012" name="Science">
        <title>The Paleozoic origin of enzymatic lignin decomposition reconstructed from 31 fungal genomes.</title>
        <authorList>
            <person name="Floudas D."/>
            <person name="Binder M."/>
            <person name="Riley R."/>
            <person name="Barry K."/>
            <person name="Blanchette R.A."/>
            <person name="Henrissat B."/>
            <person name="Martinez A.T."/>
            <person name="Otillar R."/>
            <person name="Spatafora J.W."/>
            <person name="Yadav J.S."/>
            <person name="Aerts A."/>
            <person name="Benoit I."/>
            <person name="Boyd A."/>
            <person name="Carlson A."/>
            <person name="Copeland A."/>
            <person name="Coutinho P.M."/>
            <person name="de Vries R.P."/>
            <person name="Ferreira P."/>
            <person name="Findley K."/>
            <person name="Foster B."/>
            <person name="Gaskell J."/>
            <person name="Glotzer D."/>
            <person name="Gorecki P."/>
            <person name="Heitman J."/>
            <person name="Hesse C."/>
            <person name="Hori C."/>
            <person name="Igarashi K."/>
            <person name="Jurgens J.A."/>
            <person name="Kallen N."/>
            <person name="Kersten P."/>
            <person name="Kohler A."/>
            <person name="Kuees U."/>
            <person name="Kumar T.K.A."/>
            <person name="Kuo A."/>
            <person name="LaButti K."/>
            <person name="Larrondo L.F."/>
            <person name="Lindquist E."/>
            <person name="Ling A."/>
            <person name="Lombard V."/>
            <person name="Lucas S."/>
            <person name="Lundell T."/>
            <person name="Martin R."/>
            <person name="McLaughlin D.J."/>
            <person name="Morgenstern I."/>
            <person name="Morin E."/>
            <person name="Murat C."/>
            <person name="Nagy L.G."/>
            <person name="Nolan M."/>
            <person name="Ohm R.A."/>
            <person name="Patyshakuliyeva A."/>
            <person name="Rokas A."/>
            <person name="Ruiz-Duenas F.J."/>
            <person name="Sabat G."/>
            <person name="Salamov A."/>
            <person name="Samejima M."/>
            <person name="Schmutz J."/>
            <person name="Slot J.C."/>
            <person name="St John F."/>
            <person name="Stenlid J."/>
            <person name="Sun H."/>
            <person name="Sun S."/>
            <person name="Syed K."/>
            <person name="Tsang A."/>
            <person name="Wiebenga A."/>
            <person name="Young D."/>
            <person name="Pisabarro A."/>
            <person name="Eastwood D.C."/>
            <person name="Martin F."/>
            <person name="Cullen D."/>
            <person name="Grigoriev I.V."/>
            <person name="Hibbett D.S."/>
        </authorList>
    </citation>
    <scope>NUCLEOTIDE SEQUENCE [LARGE SCALE GENOMIC DNA]</scope>
    <source>
        <strain evidence="5">TFB10046</strain>
    </source>
</reference>
<keyword evidence="2" id="KW-0238">DNA-binding</keyword>
<dbReference type="InterPro" id="IPR012295">
    <property type="entry name" value="TBP_dom_sf"/>
</dbReference>
<sequence length="94" mass="10625">QNIVGSCDVKFPIRLAYSHGQFSSYEPKFPGLISRMLKPKVILLMRFAHNSSNIYATSTQSLILASRSPSIVFSLYLVINQISRKYRDGSENLN</sequence>
<dbReference type="GO" id="GO:0006352">
    <property type="term" value="P:DNA-templated transcription initiation"/>
    <property type="evidence" value="ECO:0007669"/>
    <property type="project" value="InterPro"/>
</dbReference>
<dbReference type="eggNOG" id="KOG3302">
    <property type="taxonomic scope" value="Eukaryota"/>
</dbReference>
<dbReference type="AlphaFoldDB" id="J0WT62"/>
<evidence type="ECO:0000313" key="5">
    <source>
        <dbReference type="Proteomes" id="UP000006514"/>
    </source>
</evidence>
<organism evidence="4 5">
    <name type="scientific">Auricularia subglabra (strain TFB-10046 / SS5)</name>
    <name type="common">White-rot fungus</name>
    <name type="synonym">Auricularia delicata (strain TFB10046)</name>
    <dbReference type="NCBI Taxonomy" id="717982"/>
    <lineage>
        <taxon>Eukaryota</taxon>
        <taxon>Fungi</taxon>
        <taxon>Dikarya</taxon>
        <taxon>Basidiomycota</taxon>
        <taxon>Agaricomycotina</taxon>
        <taxon>Agaricomycetes</taxon>
        <taxon>Auriculariales</taxon>
        <taxon>Auriculariaceae</taxon>
        <taxon>Auricularia</taxon>
    </lineage>
</organism>
<proteinExistence type="inferred from homology"/>
<evidence type="ECO:0000313" key="4">
    <source>
        <dbReference type="EMBL" id="EJD36477.1"/>
    </source>
</evidence>